<accession>A0ACB7CHI8</accession>
<keyword evidence="2" id="KW-1185">Reference proteome</keyword>
<reference evidence="1 2" key="1">
    <citation type="journal article" date="2021" name="Commun. Biol.">
        <title>Genomic insights into the host specific adaptation of the Pneumocystis genus.</title>
        <authorList>
            <person name="Cisse O.H."/>
            <person name="Ma L."/>
            <person name="Dekker J.P."/>
            <person name="Khil P.P."/>
            <person name="Youn J.-H."/>
            <person name="Brenchley J.M."/>
            <person name="Blair R."/>
            <person name="Pahar B."/>
            <person name="Chabe M."/>
            <person name="Van Rompay K.K.A."/>
            <person name="Keesler R."/>
            <person name="Sukura A."/>
            <person name="Hirsch V."/>
            <person name="Kutty G."/>
            <person name="Liu Y."/>
            <person name="Peng L."/>
            <person name="Chen J."/>
            <person name="Song J."/>
            <person name="Weissenbacher-Lang C."/>
            <person name="Xu J."/>
            <person name="Upham N.S."/>
            <person name="Stajich J.E."/>
            <person name="Cuomo C.A."/>
            <person name="Cushion M.T."/>
            <person name="Kovacs J.A."/>
        </authorList>
    </citation>
    <scope>NUCLEOTIDE SEQUENCE [LARGE SCALE GENOMIC DNA]</scope>
    <source>
        <strain evidence="1 2">RABM</strain>
    </source>
</reference>
<evidence type="ECO:0000313" key="2">
    <source>
        <dbReference type="Proteomes" id="UP000768646"/>
    </source>
</evidence>
<feature type="non-terminal residue" evidence="1">
    <location>
        <position position="1"/>
    </location>
</feature>
<evidence type="ECO:0000313" key="1">
    <source>
        <dbReference type="EMBL" id="KAG4306327.1"/>
    </source>
</evidence>
<gene>
    <name evidence="1" type="ORF">PORY_000315</name>
</gene>
<comment type="caution">
    <text evidence="1">The sequence shown here is derived from an EMBL/GenBank/DDBJ whole genome shotgun (WGS) entry which is preliminary data.</text>
</comment>
<protein>
    <submittedName>
        <fullName evidence="1">Uncharacterized protein</fullName>
    </submittedName>
</protein>
<dbReference type="EMBL" id="JABTEG010000001">
    <property type="protein sequence ID" value="KAG4306327.1"/>
    <property type="molecule type" value="Genomic_DNA"/>
</dbReference>
<name>A0ACB7CHI8_9ASCO</name>
<dbReference type="Proteomes" id="UP000768646">
    <property type="component" value="Unassembled WGS sequence"/>
</dbReference>
<proteinExistence type="predicted"/>
<sequence length="249" mass="28871">KDQSVERSKLIRKMRLNIINIKNISKDLSENDIISLFSSCGRILESKLSRQANGTQEMIIMFDSCKAGKSALLLNGQELGGSELVVEAIHFGNIEKYIGMLLFYIIIITDYIHAYVSRQFTRFIKYLSYGYIFSDNTLQKGVRLNRKYKISEHLSLVTQTVLKTIKAVNNRYTIDEKIKKINSKYNVLSTIQEKIRIITSYFQLTMNTKTGSKIHMFYVKCCRKCRNIHEEARRLAVCSNLKQNKLKQT</sequence>
<organism evidence="1 2">
    <name type="scientific">Pneumocystis oryctolagi</name>
    <dbReference type="NCBI Taxonomy" id="42067"/>
    <lineage>
        <taxon>Eukaryota</taxon>
        <taxon>Fungi</taxon>
        <taxon>Dikarya</taxon>
        <taxon>Ascomycota</taxon>
        <taxon>Taphrinomycotina</taxon>
        <taxon>Pneumocystomycetes</taxon>
        <taxon>Pneumocystaceae</taxon>
        <taxon>Pneumocystis</taxon>
    </lineage>
</organism>